<dbReference type="RefSeq" id="WP_034554611.1">
    <property type="nucleotide sequence ID" value="NZ_JRPC02000024.1"/>
</dbReference>
<reference evidence="5 6" key="1">
    <citation type="journal article" date="2014" name="Genome Announc.">
        <title>Draft genome sequences of eight enterohepatic helicobacter species isolated from both laboratory and wild rodents.</title>
        <authorList>
            <person name="Sheh A."/>
            <person name="Shen Z."/>
            <person name="Fox J.G."/>
        </authorList>
    </citation>
    <scope>NUCLEOTIDE SEQUENCE [LARGE SCALE GENOMIC DNA]</scope>
    <source>
        <strain evidence="5 6">MIT-03-7007</strain>
    </source>
</reference>
<keyword evidence="6" id="KW-1185">Reference proteome</keyword>
<evidence type="ECO:0000256" key="1">
    <source>
        <dbReference type="ARBA" id="ARBA00006429"/>
    </source>
</evidence>
<evidence type="ECO:0000256" key="4">
    <source>
        <dbReference type="SAM" id="SignalP"/>
    </source>
</evidence>
<dbReference type="GO" id="GO:0004518">
    <property type="term" value="F:nuclease activity"/>
    <property type="evidence" value="ECO:0007669"/>
    <property type="project" value="UniProtKB-KW"/>
</dbReference>
<dbReference type="PANTHER" id="PTHR33607">
    <property type="entry name" value="ENDONUCLEASE-1"/>
    <property type="match status" value="1"/>
</dbReference>
<comment type="similarity">
    <text evidence="1">Belongs to the EndA/NucM nuclease family.</text>
</comment>
<dbReference type="SUPFAM" id="SSF54060">
    <property type="entry name" value="His-Me finger endonucleases"/>
    <property type="match status" value="1"/>
</dbReference>
<accession>A0A4U8UCH9</accession>
<name>A0A4U8UCH9_9HELI</name>
<keyword evidence="2" id="KW-0540">Nuclease</keyword>
<dbReference type="Pfam" id="PF04231">
    <property type="entry name" value="Endonuclease_1"/>
    <property type="match status" value="1"/>
</dbReference>
<dbReference type="GO" id="GO:0016787">
    <property type="term" value="F:hydrolase activity"/>
    <property type="evidence" value="ECO:0007669"/>
    <property type="project" value="UniProtKB-KW"/>
</dbReference>
<dbReference type="PANTHER" id="PTHR33607:SF2">
    <property type="entry name" value="ENDONUCLEASE-1"/>
    <property type="match status" value="1"/>
</dbReference>
<evidence type="ECO:0000256" key="3">
    <source>
        <dbReference type="ARBA" id="ARBA00022801"/>
    </source>
</evidence>
<comment type="caution">
    <text evidence="5">The sequence shown here is derived from an EMBL/GenBank/DDBJ whole genome shotgun (WGS) entry which is preliminary data.</text>
</comment>
<dbReference type="InterPro" id="IPR007346">
    <property type="entry name" value="Endonuclease-I"/>
</dbReference>
<evidence type="ECO:0000313" key="6">
    <source>
        <dbReference type="Proteomes" id="UP000029920"/>
    </source>
</evidence>
<gene>
    <name evidence="5" type="ORF">LS72_008770</name>
</gene>
<keyword evidence="4" id="KW-0732">Signal</keyword>
<feature type="chain" id="PRO_5020548263" evidence="4">
    <location>
        <begin position="17"/>
        <end position="221"/>
    </location>
</feature>
<dbReference type="Proteomes" id="UP000029920">
    <property type="component" value="Unassembled WGS sequence"/>
</dbReference>
<feature type="signal peptide" evidence="4">
    <location>
        <begin position="1"/>
        <end position="16"/>
    </location>
</feature>
<proteinExistence type="inferred from homology"/>
<evidence type="ECO:0000256" key="2">
    <source>
        <dbReference type="ARBA" id="ARBA00022722"/>
    </source>
</evidence>
<dbReference type="EMBL" id="JRPC02000024">
    <property type="protein sequence ID" value="TLE14484.1"/>
    <property type="molecule type" value="Genomic_DNA"/>
</dbReference>
<organism evidence="5 6">
    <name type="scientific">Helicobacter apodemus</name>
    <dbReference type="NCBI Taxonomy" id="135569"/>
    <lineage>
        <taxon>Bacteria</taxon>
        <taxon>Pseudomonadati</taxon>
        <taxon>Campylobacterota</taxon>
        <taxon>Epsilonproteobacteria</taxon>
        <taxon>Campylobacterales</taxon>
        <taxon>Helicobacteraceae</taxon>
        <taxon>Helicobacter</taxon>
    </lineage>
</organism>
<dbReference type="InterPro" id="IPR044925">
    <property type="entry name" value="His-Me_finger_sf"/>
</dbReference>
<dbReference type="AlphaFoldDB" id="A0A4U8UCH9"/>
<keyword evidence="3" id="KW-0378">Hydrolase</keyword>
<sequence length="221" mass="26526">MRIVVAFLFLAHFLFAEQNFSEAKKILTKFYQDYSQYQTDFYCNAPFKWVKNRFEIVPSQAYSPRNVKTKKGNINQRAKRIEWEHIMPAHNFGQHLPCWRKGGRKECQNDATFNKMEGDLQNLVPAIGEINGDRSNYRYAESPKDMQYTQYGNCKVFTDFKGKRFYPANYSKGWIARSYLYMSKTYNIKLSDQERKLMEAWDKQYPILERERVFREFAREN</sequence>
<evidence type="ECO:0000313" key="5">
    <source>
        <dbReference type="EMBL" id="TLE14484.1"/>
    </source>
</evidence>
<protein>
    <submittedName>
        <fullName evidence="5">Deoxyribonuclease</fullName>
    </submittedName>
</protein>